<dbReference type="Proteomes" id="UP000282184">
    <property type="component" value="Unassembled WGS sequence"/>
</dbReference>
<gene>
    <name evidence="2" type="ORF">EJV47_20065</name>
</gene>
<dbReference type="EMBL" id="RXOF01000013">
    <property type="protein sequence ID" value="RTQ47192.1"/>
    <property type="molecule type" value="Genomic_DNA"/>
</dbReference>
<reference evidence="2 3" key="1">
    <citation type="submission" date="2018-12" db="EMBL/GenBank/DDBJ databases">
        <title>Hymenobacter gummosus sp. nov., isolated from a spring.</title>
        <authorList>
            <person name="Nie L."/>
        </authorList>
    </citation>
    <scope>NUCLEOTIDE SEQUENCE [LARGE SCALE GENOMIC DNA]</scope>
    <source>
        <strain evidence="2 3">KCTC 52166</strain>
    </source>
</reference>
<keyword evidence="1" id="KW-0472">Membrane</keyword>
<evidence type="ECO:0000313" key="2">
    <source>
        <dbReference type="EMBL" id="RTQ47192.1"/>
    </source>
</evidence>
<dbReference type="RefSeq" id="WP_126694991.1">
    <property type="nucleotide sequence ID" value="NZ_RXOF01000013.1"/>
</dbReference>
<sequence length="501" mass="55534">MPLTPIVEVAIALALLYLLFSQIVSSVHELLVSFLGYRGKFLRRWLNLALYDPKNKNWVELLYLHPTVDTLARRAGHPPAYIPPELFAKGLIDLVIDEARTHEFVTDLASGDVRYQVGPPAAAAAVPAAPAANAPAPAGAAAPANPEPLAYFKAGLARLEEGNFKALMRALLQDADASGVNTFDKLHQNLVGWYNDYMDRMTGWYKQRTRKNLFWLGLGLAVLANIDSLHVAHYFWTHAAARQQAVAYAEKVAARDAKEFASALAPVPSTKEKQTADSLASINLLPKLRRYQRQVDSLTRELQDWGFPIGWATRGPEVPPLQVSPSAALPDTFVVALPAQAELRTSKNGQKTEFWQRPASWVRYTRPRPAAGLKPMLSRWQNAVLFEQPPKPAALALDAEQRRYLQWLALQGQDTLLYRALGGQTVAPPPPAPPVEPLPTSLRAVWQALWQHLPGWLLTAFALCLGGPFWFQVLQRFINVRNNGPRPAQNNTPPVPLNNRA</sequence>
<accession>A0A3S0IL49</accession>
<comment type="caution">
    <text evidence="2">The sequence shown here is derived from an EMBL/GenBank/DDBJ whole genome shotgun (WGS) entry which is preliminary data.</text>
</comment>
<dbReference type="OrthoDB" id="6286374at2"/>
<evidence type="ECO:0000256" key="1">
    <source>
        <dbReference type="SAM" id="Phobius"/>
    </source>
</evidence>
<keyword evidence="3" id="KW-1185">Reference proteome</keyword>
<keyword evidence="1" id="KW-0812">Transmembrane</keyword>
<dbReference type="AlphaFoldDB" id="A0A3S0IL49"/>
<name>A0A3S0IL49_9BACT</name>
<feature type="transmembrane region" description="Helical" evidence="1">
    <location>
        <begin position="213"/>
        <end position="236"/>
    </location>
</feature>
<feature type="transmembrane region" description="Helical" evidence="1">
    <location>
        <begin position="453"/>
        <end position="471"/>
    </location>
</feature>
<feature type="transmembrane region" description="Helical" evidence="1">
    <location>
        <begin position="12"/>
        <end position="37"/>
    </location>
</feature>
<protein>
    <submittedName>
        <fullName evidence="2">Uncharacterized protein</fullName>
    </submittedName>
</protein>
<evidence type="ECO:0000313" key="3">
    <source>
        <dbReference type="Proteomes" id="UP000282184"/>
    </source>
</evidence>
<proteinExistence type="predicted"/>
<organism evidence="2 3">
    <name type="scientific">Hymenobacter gummosus</name>
    <dbReference type="NCBI Taxonomy" id="1776032"/>
    <lineage>
        <taxon>Bacteria</taxon>
        <taxon>Pseudomonadati</taxon>
        <taxon>Bacteroidota</taxon>
        <taxon>Cytophagia</taxon>
        <taxon>Cytophagales</taxon>
        <taxon>Hymenobacteraceae</taxon>
        <taxon>Hymenobacter</taxon>
    </lineage>
</organism>
<keyword evidence="1" id="KW-1133">Transmembrane helix</keyword>